<feature type="domain" description="HTH myb-type" evidence="6">
    <location>
        <begin position="24"/>
        <end position="71"/>
    </location>
</feature>
<proteinExistence type="predicted"/>
<dbReference type="Gene3D" id="1.10.10.60">
    <property type="entry name" value="Homeodomain-like"/>
    <property type="match status" value="2"/>
</dbReference>
<sequence>MAGRKQSNQGCIKRRKRGFVWPSKGRWSKEEDEKLRAYVTKYGSWNWRLIPKFAGLSRCGKSCRLRWMNYLAPDIKRGNFQKEEDQTILRLQATLGNRWSAIAAHLPGRTDNDIKNHWHTNLKKLLDQNPSNTEVEEAAASSCSELRIREEEEGEELDETLFVLNSDMATPELAAKHEGMNFGETETWVVGLNAEHSMELGGNLWTDPFVLEDPLSLDNNPTHVPMDLLQHYEMFPPTHFTQ</sequence>
<evidence type="ECO:0000259" key="5">
    <source>
        <dbReference type="PROSITE" id="PS50090"/>
    </source>
</evidence>
<dbReference type="InterPro" id="IPR017930">
    <property type="entry name" value="Myb_dom"/>
</dbReference>
<dbReference type="Proteomes" id="UP000504609">
    <property type="component" value="Unplaced"/>
</dbReference>
<reference evidence="8" key="1">
    <citation type="submission" date="2025-08" db="UniProtKB">
        <authorList>
            <consortium name="RefSeq"/>
        </authorList>
    </citation>
    <scope>IDENTIFICATION</scope>
    <source>
        <tissue evidence="8">Young leaves</tissue>
    </source>
</reference>
<protein>
    <submittedName>
        <fullName evidence="8">Transcription factor MYB13-like</fullName>
    </submittedName>
</protein>
<keyword evidence="7" id="KW-1185">Reference proteome</keyword>
<organism evidence="7 8">
    <name type="scientific">Cucurbita moschata</name>
    <name type="common">Winter crookneck squash</name>
    <name type="synonym">Cucurbita pepo var. moschata</name>
    <dbReference type="NCBI Taxonomy" id="3662"/>
    <lineage>
        <taxon>Eukaryota</taxon>
        <taxon>Viridiplantae</taxon>
        <taxon>Streptophyta</taxon>
        <taxon>Embryophyta</taxon>
        <taxon>Tracheophyta</taxon>
        <taxon>Spermatophyta</taxon>
        <taxon>Magnoliopsida</taxon>
        <taxon>eudicotyledons</taxon>
        <taxon>Gunneridae</taxon>
        <taxon>Pentapetalae</taxon>
        <taxon>rosids</taxon>
        <taxon>fabids</taxon>
        <taxon>Cucurbitales</taxon>
        <taxon>Cucurbitaceae</taxon>
        <taxon>Cucurbiteae</taxon>
        <taxon>Cucurbita</taxon>
    </lineage>
</organism>
<dbReference type="PANTHER" id="PTHR10641:SF1418">
    <property type="entry name" value="MYB-RELATED TRANSCRIPTION FACTOR"/>
    <property type="match status" value="1"/>
</dbReference>
<keyword evidence="4" id="KW-0539">Nucleus</keyword>
<gene>
    <name evidence="8" type="primary">LOC111448622</name>
</gene>
<evidence type="ECO:0000259" key="6">
    <source>
        <dbReference type="PROSITE" id="PS51294"/>
    </source>
</evidence>
<evidence type="ECO:0000313" key="7">
    <source>
        <dbReference type="Proteomes" id="UP000504609"/>
    </source>
</evidence>
<keyword evidence="3" id="KW-0238">DNA-binding</keyword>
<dbReference type="KEGG" id="cmos:111448622"/>
<dbReference type="PROSITE" id="PS51294">
    <property type="entry name" value="HTH_MYB"/>
    <property type="match status" value="2"/>
</dbReference>
<comment type="subcellular location">
    <subcellularLocation>
        <location evidence="1">Nucleus</location>
    </subcellularLocation>
</comment>
<dbReference type="GeneID" id="111448622"/>
<dbReference type="GO" id="GO:0003677">
    <property type="term" value="F:DNA binding"/>
    <property type="evidence" value="ECO:0007669"/>
    <property type="project" value="UniProtKB-KW"/>
</dbReference>
<feature type="domain" description="HTH myb-type" evidence="6">
    <location>
        <begin position="72"/>
        <end position="126"/>
    </location>
</feature>
<evidence type="ECO:0000256" key="2">
    <source>
        <dbReference type="ARBA" id="ARBA00022737"/>
    </source>
</evidence>
<evidence type="ECO:0000256" key="3">
    <source>
        <dbReference type="ARBA" id="ARBA00023125"/>
    </source>
</evidence>
<dbReference type="SUPFAM" id="SSF46689">
    <property type="entry name" value="Homeodomain-like"/>
    <property type="match status" value="1"/>
</dbReference>
<feature type="domain" description="Myb-like" evidence="5">
    <location>
        <begin position="24"/>
        <end position="71"/>
    </location>
</feature>
<dbReference type="SMART" id="SM00717">
    <property type="entry name" value="SANT"/>
    <property type="match status" value="2"/>
</dbReference>
<accession>A0A6J1FTF2</accession>
<dbReference type="CDD" id="cd00167">
    <property type="entry name" value="SANT"/>
    <property type="match status" value="2"/>
</dbReference>
<dbReference type="GO" id="GO:0005634">
    <property type="term" value="C:nucleus"/>
    <property type="evidence" value="ECO:0007669"/>
    <property type="project" value="UniProtKB-SubCell"/>
</dbReference>
<name>A0A6J1FTF2_CUCMO</name>
<dbReference type="InterPro" id="IPR015495">
    <property type="entry name" value="Myb_TF_plants"/>
</dbReference>
<dbReference type="AlphaFoldDB" id="A0A6J1FTF2"/>
<feature type="domain" description="Myb-like" evidence="5">
    <location>
        <begin position="72"/>
        <end position="122"/>
    </location>
</feature>
<dbReference type="PROSITE" id="PS50090">
    <property type="entry name" value="MYB_LIKE"/>
    <property type="match status" value="2"/>
</dbReference>
<dbReference type="Pfam" id="PF00249">
    <property type="entry name" value="Myb_DNA-binding"/>
    <property type="match status" value="2"/>
</dbReference>
<evidence type="ECO:0000256" key="4">
    <source>
        <dbReference type="ARBA" id="ARBA00023242"/>
    </source>
</evidence>
<dbReference type="FunFam" id="1.10.10.60:FF:000001">
    <property type="entry name" value="MYB-related transcription factor"/>
    <property type="match status" value="1"/>
</dbReference>
<dbReference type="InterPro" id="IPR001005">
    <property type="entry name" value="SANT/Myb"/>
</dbReference>
<keyword evidence="2" id="KW-0677">Repeat</keyword>
<dbReference type="PANTHER" id="PTHR10641">
    <property type="entry name" value="MYB FAMILY TRANSCRIPTION FACTOR"/>
    <property type="match status" value="1"/>
</dbReference>
<evidence type="ECO:0000256" key="1">
    <source>
        <dbReference type="ARBA" id="ARBA00004123"/>
    </source>
</evidence>
<evidence type="ECO:0000313" key="8">
    <source>
        <dbReference type="RefSeq" id="XP_022944071.1"/>
    </source>
</evidence>
<dbReference type="InterPro" id="IPR009057">
    <property type="entry name" value="Homeodomain-like_sf"/>
</dbReference>
<dbReference type="RefSeq" id="XP_022944071.1">
    <property type="nucleotide sequence ID" value="XM_023088303.1"/>
</dbReference>